<evidence type="ECO:0000313" key="1">
    <source>
        <dbReference type="EMBL" id="EKY02347.1"/>
    </source>
</evidence>
<dbReference type="STRING" id="1127699.HMPREF9151_00791"/>
<keyword evidence="2" id="KW-1185">Reference proteome</keyword>
<dbReference type="HOGENOM" id="CLU_3220296_0_0_10"/>
<gene>
    <name evidence="1" type="ORF">HMPREF9151_00791</name>
</gene>
<accession>L1NGP2</accession>
<organism evidence="1 2">
    <name type="scientific">Hoylesella saccharolytica F0055</name>
    <dbReference type="NCBI Taxonomy" id="1127699"/>
    <lineage>
        <taxon>Bacteria</taxon>
        <taxon>Pseudomonadati</taxon>
        <taxon>Bacteroidota</taxon>
        <taxon>Bacteroidia</taxon>
        <taxon>Bacteroidales</taxon>
        <taxon>Prevotellaceae</taxon>
        <taxon>Hoylesella</taxon>
    </lineage>
</organism>
<comment type="caution">
    <text evidence="1">The sequence shown here is derived from an EMBL/GenBank/DDBJ whole genome shotgun (WGS) entry which is preliminary data.</text>
</comment>
<dbReference type="AlphaFoldDB" id="L1NGP2"/>
<evidence type="ECO:0000313" key="2">
    <source>
        <dbReference type="Proteomes" id="UP000010433"/>
    </source>
</evidence>
<sequence>MVNYQKISIQKTYLSKFNKALHAQHHCNQHNYSLLSFIFYLNGT</sequence>
<reference evidence="1 2" key="1">
    <citation type="submission" date="2012-05" db="EMBL/GenBank/DDBJ databases">
        <authorList>
            <person name="Weinstock G."/>
            <person name="Sodergren E."/>
            <person name="Lobos E.A."/>
            <person name="Fulton L."/>
            <person name="Fulton R."/>
            <person name="Courtney L."/>
            <person name="Fronick C."/>
            <person name="O'Laughlin M."/>
            <person name="Godfrey J."/>
            <person name="Wilson R.M."/>
            <person name="Miner T."/>
            <person name="Farmer C."/>
            <person name="Delehaunty K."/>
            <person name="Cordes M."/>
            <person name="Minx P."/>
            <person name="Tomlinson C."/>
            <person name="Chen J."/>
            <person name="Wollam A."/>
            <person name="Pepin K.H."/>
            <person name="Bhonagiri V."/>
            <person name="Zhang X."/>
            <person name="Suruliraj S."/>
            <person name="Warren W."/>
            <person name="Mitreva M."/>
            <person name="Mardis E.R."/>
            <person name="Wilson R.K."/>
        </authorList>
    </citation>
    <scope>NUCLEOTIDE SEQUENCE [LARGE SCALE GENOMIC DNA]</scope>
    <source>
        <strain evidence="1 2">F0055</strain>
    </source>
</reference>
<dbReference type="EMBL" id="AMEP01000055">
    <property type="protein sequence ID" value="EKY02347.1"/>
    <property type="molecule type" value="Genomic_DNA"/>
</dbReference>
<name>L1NGP2_9BACT</name>
<proteinExistence type="predicted"/>
<dbReference type="Proteomes" id="UP000010433">
    <property type="component" value="Unassembled WGS sequence"/>
</dbReference>
<protein>
    <submittedName>
        <fullName evidence="1">Uncharacterized protein</fullName>
    </submittedName>
</protein>